<feature type="domain" description="Tyrosine-protein phosphatase" evidence="3">
    <location>
        <begin position="526"/>
        <end position="608"/>
    </location>
</feature>
<protein>
    <submittedName>
        <fullName evidence="4">Tyrosine phosphatase</fullName>
    </submittedName>
</protein>
<proteinExistence type="predicted"/>
<organism evidence="4 5">
    <name type="scientific">Plakobranchus ocellatus</name>
    <dbReference type="NCBI Taxonomy" id="259542"/>
    <lineage>
        <taxon>Eukaryota</taxon>
        <taxon>Metazoa</taxon>
        <taxon>Spiralia</taxon>
        <taxon>Lophotrochozoa</taxon>
        <taxon>Mollusca</taxon>
        <taxon>Gastropoda</taxon>
        <taxon>Heterobranchia</taxon>
        <taxon>Euthyneura</taxon>
        <taxon>Panpulmonata</taxon>
        <taxon>Sacoglossa</taxon>
        <taxon>Placobranchoidea</taxon>
        <taxon>Plakobranchidae</taxon>
        <taxon>Plakobranchus</taxon>
    </lineage>
</organism>
<feature type="compositionally biased region" description="Basic and acidic residues" evidence="1">
    <location>
        <begin position="45"/>
        <end position="54"/>
    </location>
</feature>
<reference evidence="4 5" key="1">
    <citation type="journal article" date="2021" name="Elife">
        <title>Chloroplast acquisition without the gene transfer in kleptoplastic sea slugs, Plakobranchus ocellatus.</title>
        <authorList>
            <person name="Maeda T."/>
            <person name="Takahashi S."/>
            <person name="Yoshida T."/>
            <person name="Shimamura S."/>
            <person name="Takaki Y."/>
            <person name="Nagai Y."/>
            <person name="Toyoda A."/>
            <person name="Suzuki Y."/>
            <person name="Arimoto A."/>
            <person name="Ishii H."/>
            <person name="Satoh N."/>
            <person name="Nishiyama T."/>
            <person name="Hasebe M."/>
            <person name="Maruyama T."/>
            <person name="Minagawa J."/>
            <person name="Obokata J."/>
            <person name="Shigenobu S."/>
        </authorList>
    </citation>
    <scope>NUCLEOTIDE SEQUENCE [LARGE SCALE GENOMIC DNA]</scope>
</reference>
<feature type="transmembrane region" description="Helical" evidence="2">
    <location>
        <begin position="12"/>
        <end position="31"/>
    </location>
</feature>
<evidence type="ECO:0000256" key="2">
    <source>
        <dbReference type="SAM" id="Phobius"/>
    </source>
</evidence>
<keyword evidence="2" id="KW-1133">Transmembrane helix</keyword>
<dbReference type="Pfam" id="PF00102">
    <property type="entry name" value="Y_phosphatase"/>
    <property type="match status" value="1"/>
</dbReference>
<gene>
    <name evidence="4" type="ORF">PoB_001261400</name>
</gene>
<evidence type="ECO:0000259" key="3">
    <source>
        <dbReference type="Pfam" id="PF00102"/>
    </source>
</evidence>
<dbReference type="AlphaFoldDB" id="A0AAV3YWL2"/>
<dbReference type="Gene3D" id="3.90.190.10">
    <property type="entry name" value="Protein tyrosine phosphatase superfamily"/>
    <property type="match status" value="1"/>
</dbReference>
<keyword evidence="2" id="KW-0472">Membrane</keyword>
<evidence type="ECO:0000313" key="5">
    <source>
        <dbReference type="Proteomes" id="UP000735302"/>
    </source>
</evidence>
<feature type="region of interest" description="Disordered" evidence="1">
    <location>
        <begin position="233"/>
        <end position="262"/>
    </location>
</feature>
<feature type="compositionally biased region" description="Low complexity" evidence="1">
    <location>
        <begin position="239"/>
        <end position="262"/>
    </location>
</feature>
<feature type="transmembrane region" description="Helical" evidence="2">
    <location>
        <begin position="608"/>
        <end position="629"/>
    </location>
</feature>
<feature type="transmembrane region" description="Helical" evidence="2">
    <location>
        <begin position="337"/>
        <end position="357"/>
    </location>
</feature>
<feature type="compositionally biased region" description="Basic and acidic residues" evidence="1">
    <location>
        <begin position="457"/>
        <end position="467"/>
    </location>
</feature>
<dbReference type="EMBL" id="BLXT01001496">
    <property type="protein sequence ID" value="GFN86108.1"/>
    <property type="molecule type" value="Genomic_DNA"/>
</dbReference>
<feature type="compositionally biased region" description="Polar residues" evidence="1">
    <location>
        <begin position="468"/>
        <end position="479"/>
    </location>
</feature>
<evidence type="ECO:0000313" key="4">
    <source>
        <dbReference type="EMBL" id="GFN86108.1"/>
    </source>
</evidence>
<name>A0AAV3YWL2_9GAST</name>
<feature type="region of interest" description="Disordered" evidence="1">
    <location>
        <begin position="457"/>
        <end position="486"/>
    </location>
</feature>
<feature type="region of interest" description="Disordered" evidence="1">
    <location>
        <begin position="42"/>
        <end position="66"/>
    </location>
</feature>
<comment type="caution">
    <text evidence="4">The sequence shown here is derived from an EMBL/GenBank/DDBJ whole genome shotgun (WGS) entry which is preliminary data.</text>
</comment>
<dbReference type="Proteomes" id="UP000735302">
    <property type="component" value="Unassembled WGS sequence"/>
</dbReference>
<dbReference type="InterPro" id="IPR050348">
    <property type="entry name" value="Protein-Tyr_Phosphatase"/>
</dbReference>
<dbReference type="PANTHER" id="PTHR19134:SF559">
    <property type="entry name" value="TYROSINE-PROTEIN PHOSPHATASE DOMAIN-CONTAINING PROTEIN"/>
    <property type="match status" value="1"/>
</dbReference>
<keyword evidence="2" id="KW-0812">Transmembrane</keyword>
<dbReference type="SUPFAM" id="SSF52799">
    <property type="entry name" value="(Phosphotyrosine protein) phosphatases II"/>
    <property type="match status" value="1"/>
</dbReference>
<accession>A0AAV3YWL2</accession>
<keyword evidence="5" id="KW-1185">Reference proteome</keyword>
<dbReference type="GO" id="GO:0004725">
    <property type="term" value="F:protein tyrosine phosphatase activity"/>
    <property type="evidence" value="ECO:0007669"/>
    <property type="project" value="InterPro"/>
</dbReference>
<sequence>MSHRSSKLQYSVVLGITVLVFLAPMIMPQFWRTGLTIKIRTGKNSTEHPKDRNANEILPSSTGDAPKSRNMVLHELSANTLNPLPHRIKAKPLHRSHGNRTAEYRLFDRFNLPKAVKQSKSNIKHGILNFHGNRTSTHATPQRAGTLQKVQDLSVGLALFPILMNSTRSTALLKHHSKQISQRPEKTPVDTAKNLVVTKTPAALSSTQMTIVLASPRNCLFCGHKARVKRQGLSPASITTNASGSTTPGSTSKTNSSASTTSGSKLIFSSNQNVSTASTATNSNIALPFPKAGVYVALCFNDPYASTTISFADNGSVFQLKTAKPALQDEEYSLPRGALAILFMALCIAVLLLPCVLKCSQFKWKRNKMETEPSKADISANVKLEVAPTVTPLPPLPPISYLDDMSSESEATDEDIAQMGDPSFPDYLKKIHGPERHWNPIYDVTEKRLHITAKRENIPQGARDRSVDQSLGLGSQTSVPDARARAGRPAMRFRDEFYSLPDSRRNISRNNPQAMCFCGGQGQMWNRFPHIAFCEETRVVLKPDASSKNSYIHANYITGYRSIRDSKPTSAVGDCPVEDVDYIASASPFDTDTSLDFWRFESQQYLRALLIVLVLLLLLVLVMMLVLVLI</sequence>
<dbReference type="InterPro" id="IPR029021">
    <property type="entry name" value="Prot-tyrosine_phosphatase-like"/>
</dbReference>
<dbReference type="PANTHER" id="PTHR19134">
    <property type="entry name" value="RECEPTOR-TYPE TYROSINE-PROTEIN PHOSPHATASE"/>
    <property type="match status" value="1"/>
</dbReference>
<dbReference type="InterPro" id="IPR000242">
    <property type="entry name" value="PTP_cat"/>
</dbReference>
<evidence type="ECO:0000256" key="1">
    <source>
        <dbReference type="SAM" id="MobiDB-lite"/>
    </source>
</evidence>